<evidence type="ECO:0000256" key="1">
    <source>
        <dbReference type="ARBA" id="ARBA00010923"/>
    </source>
</evidence>
<evidence type="ECO:0000256" key="3">
    <source>
        <dbReference type="ARBA" id="ARBA00023125"/>
    </source>
</evidence>
<dbReference type="AlphaFoldDB" id="A0AAE3SH78"/>
<keyword evidence="6" id="KW-0255">Endonuclease</keyword>
<dbReference type="GO" id="GO:0003677">
    <property type="term" value="F:DNA binding"/>
    <property type="evidence" value="ECO:0007669"/>
    <property type="project" value="UniProtKB-KW"/>
</dbReference>
<evidence type="ECO:0000256" key="4">
    <source>
        <dbReference type="SAM" id="Coils"/>
    </source>
</evidence>
<feature type="coiled-coil region" evidence="4">
    <location>
        <begin position="175"/>
        <end position="202"/>
    </location>
</feature>
<keyword evidence="2" id="KW-0680">Restriction system</keyword>
<dbReference type="Gene3D" id="3.90.220.20">
    <property type="entry name" value="DNA methylase specificity domains"/>
    <property type="match status" value="2"/>
</dbReference>
<evidence type="ECO:0000313" key="7">
    <source>
        <dbReference type="Proteomes" id="UP001209229"/>
    </source>
</evidence>
<dbReference type="PANTHER" id="PTHR30408:SF13">
    <property type="entry name" value="TYPE I RESTRICTION ENZYME HINDI SPECIFICITY SUBUNIT"/>
    <property type="match status" value="1"/>
</dbReference>
<keyword evidence="6" id="KW-0378">Hydrolase</keyword>
<keyword evidence="4" id="KW-0175">Coiled coil</keyword>
<keyword evidence="7" id="KW-1185">Reference proteome</keyword>
<evidence type="ECO:0000256" key="2">
    <source>
        <dbReference type="ARBA" id="ARBA00022747"/>
    </source>
</evidence>
<dbReference type="SUPFAM" id="SSF116734">
    <property type="entry name" value="DNA methylase specificity domain"/>
    <property type="match status" value="2"/>
</dbReference>
<dbReference type="GO" id="GO:0009307">
    <property type="term" value="P:DNA restriction-modification system"/>
    <property type="evidence" value="ECO:0007669"/>
    <property type="project" value="UniProtKB-KW"/>
</dbReference>
<sequence length="431" mass="50125">MSEWKDTEIGQIPLDWEIIKASSYCVKVTDGTHDSPKQKEKGFPLVTSKHIKGESINFDDAYLISKEDYEKINQRSKVDQWDVIISMIGEYCGFSYIEENETINYAIKNVGLFKPNDELDSKWLFYYLQGRNAKHYIGYSRTGTSQPYLTLGALRDFPIIVPTEKKEKESIVKTLDALRYKITLLRQQNQDLEELAQTLFKRWFVEFEFPNENGEPYKSSCSKMVESELGEIPEGWRVKTVKDFITKYNTGADAIQKAPMVDEDTGVRCIRIGDLSNSRDFNQWGFTKITPENFKQFRLLKNDIIITRTSLLGLSYLIIEDLDAVFNNGSIRIRPKNGYAIYLYSYLRSQDFNNHISKITNETSTRPNMKMDYLLIYNVLDIPNEILEKYTGIAESLIFKQYENIKEIQTLTQLRNTLLPKLMSGELRVKM</sequence>
<proteinExistence type="inferred from homology"/>
<dbReference type="EMBL" id="JAPDPJ010000095">
    <property type="protein sequence ID" value="MCW3789285.1"/>
    <property type="molecule type" value="Genomic_DNA"/>
</dbReference>
<organism evidence="6 7">
    <name type="scientific">Plebeiibacterium sediminum</name>
    <dbReference type="NCBI Taxonomy" id="2992112"/>
    <lineage>
        <taxon>Bacteria</taxon>
        <taxon>Pseudomonadati</taxon>
        <taxon>Bacteroidota</taxon>
        <taxon>Bacteroidia</taxon>
        <taxon>Marinilabiliales</taxon>
        <taxon>Marinilabiliaceae</taxon>
        <taxon>Plebeiibacterium</taxon>
    </lineage>
</organism>
<dbReference type="InterPro" id="IPR052021">
    <property type="entry name" value="Type-I_RS_S_subunit"/>
</dbReference>
<dbReference type="RefSeq" id="WP_301192840.1">
    <property type="nucleotide sequence ID" value="NZ_JAPDPJ010000095.1"/>
</dbReference>
<dbReference type="Proteomes" id="UP001209229">
    <property type="component" value="Unassembled WGS sequence"/>
</dbReference>
<comment type="similarity">
    <text evidence="1">Belongs to the type-I restriction system S methylase family.</text>
</comment>
<dbReference type="PANTHER" id="PTHR30408">
    <property type="entry name" value="TYPE-1 RESTRICTION ENZYME ECOKI SPECIFICITY PROTEIN"/>
    <property type="match status" value="1"/>
</dbReference>
<dbReference type="InterPro" id="IPR044946">
    <property type="entry name" value="Restrct_endonuc_typeI_TRD_sf"/>
</dbReference>
<evidence type="ECO:0000259" key="5">
    <source>
        <dbReference type="Pfam" id="PF01420"/>
    </source>
</evidence>
<keyword evidence="6" id="KW-0540">Nuclease</keyword>
<comment type="caution">
    <text evidence="6">The sequence shown here is derived from an EMBL/GenBank/DDBJ whole genome shotgun (WGS) entry which is preliminary data.</text>
</comment>
<dbReference type="InterPro" id="IPR000055">
    <property type="entry name" value="Restrct_endonuc_typeI_TRD"/>
</dbReference>
<reference evidence="6" key="1">
    <citation type="submission" date="2022-10" db="EMBL/GenBank/DDBJ databases">
        <authorList>
            <person name="Yu W.X."/>
        </authorList>
    </citation>
    <scope>NUCLEOTIDE SEQUENCE</scope>
    <source>
        <strain evidence="6">AAT</strain>
    </source>
</reference>
<dbReference type="CDD" id="cd17246">
    <property type="entry name" value="RMtype1_S_SonII-TRD2-CR2_like"/>
    <property type="match status" value="1"/>
</dbReference>
<feature type="domain" description="Type I restriction modification DNA specificity" evidence="5">
    <location>
        <begin position="16"/>
        <end position="194"/>
    </location>
</feature>
<evidence type="ECO:0000313" key="6">
    <source>
        <dbReference type="EMBL" id="MCW3789285.1"/>
    </source>
</evidence>
<feature type="domain" description="Type I restriction modification DNA specificity" evidence="5">
    <location>
        <begin position="233"/>
        <end position="367"/>
    </location>
</feature>
<keyword evidence="3" id="KW-0238">DNA-binding</keyword>
<accession>A0AAE3SH78</accession>
<protein>
    <submittedName>
        <fullName evidence="6">Restriction endonuclease subunit S</fullName>
    </submittedName>
</protein>
<dbReference type="GO" id="GO:0004519">
    <property type="term" value="F:endonuclease activity"/>
    <property type="evidence" value="ECO:0007669"/>
    <property type="project" value="UniProtKB-KW"/>
</dbReference>
<dbReference type="Pfam" id="PF01420">
    <property type="entry name" value="Methylase_S"/>
    <property type="match status" value="2"/>
</dbReference>
<gene>
    <name evidence="6" type="ORF">OM075_22665</name>
</gene>
<name>A0AAE3SH78_9BACT</name>